<dbReference type="GO" id="GO:0004630">
    <property type="term" value="F:phospholipase D activity"/>
    <property type="evidence" value="ECO:0007669"/>
    <property type="project" value="UniProtKB-EC"/>
</dbReference>
<evidence type="ECO:0000313" key="9">
    <source>
        <dbReference type="EMBL" id="KIL47832.1"/>
    </source>
</evidence>
<keyword evidence="10" id="KW-1185">Reference proteome</keyword>
<evidence type="ECO:0000256" key="6">
    <source>
        <dbReference type="ARBA" id="ARBA00023098"/>
    </source>
</evidence>
<keyword evidence="5" id="KW-0442">Lipid degradation</keyword>
<keyword evidence="7" id="KW-0472">Membrane</keyword>
<keyword evidence="6" id="KW-0443">Lipid metabolism</keyword>
<keyword evidence="7" id="KW-0812">Transmembrane</keyword>
<accession>A0A0C2VG15</accession>
<keyword evidence="4" id="KW-0378">Hydrolase</keyword>
<dbReference type="SUPFAM" id="SSF56024">
    <property type="entry name" value="Phospholipase D/nuclease"/>
    <property type="match status" value="2"/>
</dbReference>
<protein>
    <recommendedName>
        <fullName evidence="3">phospholipase D</fullName>
        <ecNumber evidence="3">3.1.4.4</ecNumber>
    </recommendedName>
</protein>
<comment type="catalytic activity">
    <reaction evidence="1">
        <text>a 1,2-diacyl-sn-glycero-3-phosphocholine + H2O = a 1,2-diacyl-sn-glycero-3-phosphate + choline + H(+)</text>
        <dbReference type="Rhea" id="RHEA:14445"/>
        <dbReference type="ChEBI" id="CHEBI:15354"/>
        <dbReference type="ChEBI" id="CHEBI:15377"/>
        <dbReference type="ChEBI" id="CHEBI:15378"/>
        <dbReference type="ChEBI" id="CHEBI:57643"/>
        <dbReference type="ChEBI" id="CHEBI:58608"/>
        <dbReference type="EC" id="3.1.4.4"/>
    </reaction>
</comment>
<evidence type="ECO:0000259" key="8">
    <source>
        <dbReference type="Pfam" id="PF13091"/>
    </source>
</evidence>
<evidence type="ECO:0000256" key="7">
    <source>
        <dbReference type="SAM" id="Phobius"/>
    </source>
</evidence>
<dbReference type="InterPro" id="IPR051406">
    <property type="entry name" value="PLD_domain"/>
</dbReference>
<organism evidence="9 10">
    <name type="scientific">Jeotgalibacillus campisalis</name>
    <dbReference type="NCBI Taxonomy" id="220754"/>
    <lineage>
        <taxon>Bacteria</taxon>
        <taxon>Bacillati</taxon>
        <taxon>Bacillota</taxon>
        <taxon>Bacilli</taxon>
        <taxon>Bacillales</taxon>
        <taxon>Caryophanaceae</taxon>
        <taxon>Jeotgalibacillus</taxon>
    </lineage>
</organism>
<gene>
    <name evidence="9" type="ORF">KR50_19990</name>
</gene>
<proteinExistence type="inferred from homology"/>
<comment type="caution">
    <text evidence="9">The sequence shown here is derived from an EMBL/GenBank/DDBJ whole genome shotgun (WGS) entry which is preliminary data.</text>
</comment>
<dbReference type="PANTHER" id="PTHR43856:SF1">
    <property type="entry name" value="MITOCHONDRIAL CARDIOLIPIN HYDROLASE"/>
    <property type="match status" value="1"/>
</dbReference>
<dbReference type="Pfam" id="PF13091">
    <property type="entry name" value="PLDc_2"/>
    <property type="match status" value="1"/>
</dbReference>
<comment type="similarity">
    <text evidence="2">Belongs to the phospholipase D family.</text>
</comment>
<keyword evidence="7" id="KW-1133">Transmembrane helix</keyword>
<name>A0A0C2VG15_9BACL</name>
<dbReference type="OrthoDB" id="92272at2"/>
<dbReference type="GO" id="GO:0016042">
    <property type="term" value="P:lipid catabolic process"/>
    <property type="evidence" value="ECO:0007669"/>
    <property type="project" value="UniProtKB-KW"/>
</dbReference>
<evidence type="ECO:0000313" key="10">
    <source>
        <dbReference type="Proteomes" id="UP000031972"/>
    </source>
</evidence>
<dbReference type="EC" id="3.1.4.4" evidence="3"/>
<evidence type="ECO:0000256" key="2">
    <source>
        <dbReference type="ARBA" id="ARBA00008664"/>
    </source>
</evidence>
<reference evidence="9 10" key="1">
    <citation type="submission" date="2015-01" db="EMBL/GenBank/DDBJ databases">
        <title>Jeotgalibacillus campisalis genome sequencing.</title>
        <authorList>
            <person name="Goh K.M."/>
            <person name="Chan K.-G."/>
            <person name="Yaakop A.S."/>
            <person name="Ee R."/>
            <person name="Gan H.M."/>
            <person name="Chan C.S."/>
        </authorList>
    </citation>
    <scope>NUCLEOTIDE SEQUENCE [LARGE SCALE GENOMIC DNA]</scope>
    <source>
        <strain evidence="9 10">SF-57</strain>
    </source>
</reference>
<dbReference type="PANTHER" id="PTHR43856">
    <property type="entry name" value="CARDIOLIPIN HYDROLASE"/>
    <property type="match status" value="1"/>
</dbReference>
<sequence length="479" mass="54829">MVKKQRHWSKKKRIYAGIFIALFFVILSYHQYKPLPEGVSYASQSYKTEDVSFYRDLTFTKNGETVHDQEIFERVGQLIEEAQDFVVIDMFLFDGKVSEDKGYPDLSGNLTKQLLEKKEQHPDMPMVVITDPVNTGYFSYNNQWLEPLKNAGIEVVTTNLNPLRDPTPLYSTFWRAGIQWFGQKGTGWLPNGFVEDGPKMTARSYLMMANVKANHRKAVITDKGAMILSANAHNESGFHSNVAFEVKGPIIQDLLNAEQAVIDLGNSNINLPPFTGSHEENGELNIKYTTEGQTWKEILSKLEKAKQGDQIWMAMFYLSEREVLNELIAASKRGAEVFLILDPNETAFGNKKTGLPNRPVVNELIEDSHGFIQVRWYDVKEEQFHPKMMMIKSTEKTSIISGSTNFTKRNLVDYNLENNIVVEGPTNADIMIEVSRYFTSLWNNEEGHYTVAMEENQDTLSYWQRGIYFLQKVLGLTTY</sequence>
<dbReference type="CDD" id="cd09130">
    <property type="entry name" value="PLDc_unchar2_2"/>
    <property type="match status" value="1"/>
</dbReference>
<dbReference type="RefSeq" id="WP_041057690.1">
    <property type="nucleotide sequence ID" value="NZ_JXRR01000014.1"/>
</dbReference>
<feature type="transmembrane region" description="Helical" evidence="7">
    <location>
        <begin position="12"/>
        <end position="32"/>
    </location>
</feature>
<dbReference type="Gene3D" id="3.30.870.10">
    <property type="entry name" value="Endonuclease Chain A"/>
    <property type="match status" value="2"/>
</dbReference>
<dbReference type="InterPro" id="IPR025202">
    <property type="entry name" value="PLD-like_dom"/>
</dbReference>
<evidence type="ECO:0000256" key="5">
    <source>
        <dbReference type="ARBA" id="ARBA00022963"/>
    </source>
</evidence>
<dbReference type="GO" id="GO:0016891">
    <property type="term" value="F:RNA endonuclease activity producing 5'-phosphomonoesters, hydrolytic mechanism"/>
    <property type="evidence" value="ECO:0007669"/>
    <property type="project" value="TreeGrafter"/>
</dbReference>
<feature type="domain" description="Phospholipase D-like" evidence="8">
    <location>
        <begin position="299"/>
        <end position="442"/>
    </location>
</feature>
<dbReference type="EMBL" id="JXRR01000014">
    <property type="protein sequence ID" value="KIL47832.1"/>
    <property type="molecule type" value="Genomic_DNA"/>
</dbReference>
<dbReference type="CDD" id="cd09129">
    <property type="entry name" value="PLDc_unchar2_1"/>
    <property type="match status" value="1"/>
</dbReference>
<dbReference type="PATRIC" id="fig|220754.4.peg.2020"/>
<evidence type="ECO:0000256" key="4">
    <source>
        <dbReference type="ARBA" id="ARBA00022801"/>
    </source>
</evidence>
<dbReference type="Proteomes" id="UP000031972">
    <property type="component" value="Unassembled WGS sequence"/>
</dbReference>
<evidence type="ECO:0000256" key="3">
    <source>
        <dbReference type="ARBA" id="ARBA00012027"/>
    </source>
</evidence>
<dbReference type="AlphaFoldDB" id="A0A0C2VG15"/>
<evidence type="ECO:0000256" key="1">
    <source>
        <dbReference type="ARBA" id="ARBA00000798"/>
    </source>
</evidence>